<evidence type="ECO:0008006" key="3">
    <source>
        <dbReference type="Google" id="ProtNLM"/>
    </source>
</evidence>
<dbReference type="Pfam" id="PF14223">
    <property type="entry name" value="Retrotran_gag_2"/>
    <property type="match status" value="1"/>
</dbReference>
<gene>
    <name evidence="2" type="ORF">PYX00_009436</name>
</gene>
<proteinExistence type="predicted"/>
<feature type="region of interest" description="Disordered" evidence="1">
    <location>
        <begin position="190"/>
        <end position="209"/>
    </location>
</feature>
<accession>A0AAW2HBM2</accession>
<evidence type="ECO:0000313" key="2">
    <source>
        <dbReference type="EMBL" id="KAL0267069.1"/>
    </source>
</evidence>
<sequence>MANFSNMSVEKLSESNYKSWKIQMKSVLIINDLWPYVDGSVPEPTSEKELWTKKDSKALAMICLCVSQKQLNYVENARTSKQAWDALREAFESTRPIRKLSLCRQLLRMKKTPSTSMNQYINEFSSKAEQLREAGIELQEELLSIMLLSSLPDNYQNFSFGIESRDRIPSLESLKVELIEEERDQESKDEVFLGRKVNQKSRGQNKEKYSNNEKFKGKCYSCGKGGHIARKLGA</sequence>
<protein>
    <recommendedName>
        <fullName evidence="3">Gag protein</fullName>
    </recommendedName>
</protein>
<dbReference type="PANTHER" id="PTHR47481:SF36">
    <property type="entry name" value="CCHC-TYPE DOMAIN-CONTAINING PROTEIN"/>
    <property type="match status" value="1"/>
</dbReference>
<dbReference type="AlphaFoldDB" id="A0AAW2HBM2"/>
<organism evidence="2">
    <name type="scientific">Menopon gallinae</name>
    <name type="common">poultry shaft louse</name>
    <dbReference type="NCBI Taxonomy" id="328185"/>
    <lineage>
        <taxon>Eukaryota</taxon>
        <taxon>Metazoa</taxon>
        <taxon>Ecdysozoa</taxon>
        <taxon>Arthropoda</taxon>
        <taxon>Hexapoda</taxon>
        <taxon>Insecta</taxon>
        <taxon>Pterygota</taxon>
        <taxon>Neoptera</taxon>
        <taxon>Paraneoptera</taxon>
        <taxon>Psocodea</taxon>
        <taxon>Troctomorpha</taxon>
        <taxon>Phthiraptera</taxon>
        <taxon>Amblycera</taxon>
        <taxon>Menoponidae</taxon>
        <taxon>Menopon</taxon>
    </lineage>
</organism>
<dbReference type="EMBL" id="JARGDH010000005">
    <property type="protein sequence ID" value="KAL0267069.1"/>
    <property type="molecule type" value="Genomic_DNA"/>
</dbReference>
<name>A0AAW2HBM2_9NEOP</name>
<comment type="caution">
    <text evidence="2">The sequence shown here is derived from an EMBL/GenBank/DDBJ whole genome shotgun (WGS) entry which is preliminary data.</text>
</comment>
<evidence type="ECO:0000256" key="1">
    <source>
        <dbReference type="SAM" id="MobiDB-lite"/>
    </source>
</evidence>
<dbReference type="PANTHER" id="PTHR47481">
    <property type="match status" value="1"/>
</dbReference>
<reference evidence="2" key="1">
    <citation type="journal article" date="2024" name="Gigascience">
        <title>Chromosome-level genome of the poultry shaft louse Menopon gallinae provides insight into the host-switching and adaptive evolution of parasitic lice.</title>
        <authorList>
            <person name="Xu Y."/>
            <person name="Ma L."/>
            <person name="Liu S."/>
            <person name="Liang Y."/>
            <person name="Liu Q."/>
            <person name="He Z."/>
            <person name="Tian L."/>
            <person name="Duan Y."/>
            <person name="Cai W."/>
            <person name="Li H."/>
            <person name="Song F."/>
        </authorList>
    </citation>
    <scope>NUCLEOTIDE SEQUENCE</scope>
    <source>
        <strain evidence="2">Cailab_2023a</strain>
    </source>
</reference>